<reference evidence="2" key="1">
    <citation type="submission" date="2022-05" db="EMBL/GenBank/DDBJ databases">
        <title>Comparative Genomics of Spacecraft Associated Microbes.</title>
        <authorList>
            <person name="Tran M.T."/>
            <person name="Wright A."/>
            <person name="Seuylemezian A."/>
            <person name="Eisen J."/>
            <person name="Coil D."/>
        </authorList>
    </citation>
    <scope>NUCLEOTIDE SEQUENCE</scope>
    <source>
        <strain evidence="2">214.1.1</strain>
    </source>
</reference>
<organism evidence="2 3">
    <name type="scientific">Halalkalibacter oceani</name>
    <dbReference type="NCBI Taxonomy" id="1653776"/>
    <lineage>
        <taxon>Bacteria</taxon>
        <taxon>Bacillati</taxon>
        <taxon>Bacillota</taxon>
        <taxon>Bacilli</taxon>
        <taxon>Bacillales</taxon>
        <taxon>Bacillaceae</taxon>
        <taxon>Halalkalibacter</taxon>
    </lineage>
</organism>
<keyword evidence="3" id="KW-1185">Reference proteome</keyword>
<name>A0A9X2DT23_9BACI</name>
<keyword evidence="1" id="KW-0812">Transmembrane</keyword>
<sequence length="66" mass="7793">MEVMEFIFSVVLLIIFYLILKSAIRNGINESRLGIFLQKKYGVEEEADKSPLQKEIDKSMEDKYKY</sequence>
<dbReference type="EMBL" id="JAMBOL010000042">
    <property type="protein sequence ID" value="MCM3716529.1"/>
    <property type="molecule type" value="Genomic_DNA"/>
</dbReference>
<dbReference type="Proteomes" id="UP001139179">
    <property type="component" value="Unassembled WGS sequence"/>
</dbReference>
<accession>A0A9X2DT23</accession>
<proteinExistence type="predicted"/>
<evidence type="ECO:0000313" key="3">
    <source>
        <dbReference type="Proteomes" id="UP001139179"/>
    </source>
</evidence>
<dbReference type="RefSeq" id="WP_251225179.1">
    <property type="nucleotide sequence ID" value="NZ_JAMBOL010000042.1"/>
</dbReference>
<dbReference type="AlphaFoldDB" id="A0A9X2DT23"/>
<comment type="caution">
    <text evidence="2">The sequence shown here is derived from an EMBL/GenBank/DDBJ whole genome shotgun (WGS) entry which is preliminary data.</text>
</comment>
<evidence type="ECO:0000256" key="1">
    <source>
        <dbReference type="SAM" id="Phobius"/>
    </source>
</evidence>
<evidence type="ECO:0000313" key="2">
    <source>
        <dbReference type="EMBL" id="MCM3716529.1"/>
    </source>
</evidence>
<keyword evidence="1" id="KW-0472">Membrane</keyword>
<gene>
    <name evidence="2" type="ORF">M3202_21010</name>
</gene>
<protein>
    <submittedName>
        <fullName evidence="2">Uncharacterized protein</fullName>
    </submittedName>
</protein>
<feature type="transmembrane region" description="Helical" evidence="1">
    <location>
        <begin position="6"/>
        <end position="24"/>
    </location>
</feature>
<keyword evidence="1" id="KW-1133">Transmembrane helix</keyword>